<accession>A0ABW4M6N6</accession>
<keyword evidence="1" id="KW-1133">Transmembrane helix</keyword>
<keyword evidence="3" id="KW-1185">Reference proteome</keyword>
<proteinExistence type="predicted"/>
<reference evidence="3" key="1">
    <citation type="journal article" date="2019" name="Int. J. Syst. Evol. Microbiol.">
        <title>The Global Catalogue of Microorganisms (GCM) 10K type strain sequencing project: providing services to taxonomists for standard genome sequencing and annotation.</title>
        <authorList>
            <consortium name="The Broad Institute Genomics Platform"/>
            <consortium name="The Broad Institute Genome Sequencing Center for Infectious Disease"/>
            <person name="Wu L."/>
            <person name="Ma J."/>
        </authorList>
    </citation>
    <scope>NUCLEOTIDE SEQUENCE [LARGE SCALE GENOMIC DNA]</scope>
    <source>
        <strain evidence="3">CG52</strain>
    </source>
</reference>
<sequence>METATETRPQPSTWRIVLAAIFDFFTAFWVFGLGVAYIFGGMTEAGFSLNGAPALLCFALIVAYFVIGNKYFGGTIWKHIFRARRR</sequence>
<evidence type="ECO:0008006" key="4">
    <source>
        <dbReference type="Google" id="ProtNLM"/>
    </source>
</evidence>
<protein>
    <recommendedName>
        <fullName evidence="4">RDD family protein</fullName>
    </recommendedName>
</protein>
<comment type="caution">
    <text evidence="2">The sequence shown here is derived from an EMBL/GenBank/DDBJ whole genome shotgun (WGS) entry which is preliminary data.</text>
</comment>
<gene>
    <name evidence="2" type="ORF">ACFSE1_14380</name>
</gene>
<name>A0ABW4M6N6_9HYPH</name>
<feature type="transmembrane region" description="Helical" evidence="1">
    <location>
        <begin position="51"/>
        <end position="72"/>
    </location>
</feature>
<keyword evidence="1" id="KW-0472">Membrane</keyword>
<feature type="transmembrane region" description="Helical" evidence="1">
    <location>
        <begin position="16"/>
        <end position="39"/>
    </location>
</feature>
<evidence type="ECO:0000256" key="1">
    <source>
        <dbReference type="SAM" id="Phobius"/>
    </source>
</evidence>
<organism evidence="2 3">
    <name type="scientific">Rhizobium helianthi</name>
    <dbReference type="NCBI Taxonomy" id="1132695"/>
    <lineage>
        <taxon>Bacteria</taxon>
        <taxon>Pseudomonadati</taxon>
        <taxon>Pseudomonadota</taxon>
        <taxon>Alphaproteobacteria</taxon>
        <taxon>Hyphomicrobiales</taxon>
        <taxon>Rhizobiaceae</taxon>
        <taxon>Rhizobium/Agrobacterium group</taxon>
        <taxon>Rhizobium</taxon>
    </lineage>
</organism>
<dbReference type="EMBL" id="JBHUEQ010000025">
    <property type="protein sequence ID" value="MFD1746657.1"/>
    <property type="molecule type" value="Genomic_DNA"/>
</dbReference>
<evidence type="ECO:0000313" key="2">
    <source>
        <dbReference type="EMBL" id="MFD1746657.1"/>
    </source>
</evidence>
<dbReference type="RefSeq" id="WP_377402708.1">
    <property type="nucleotide sequence ID" value="NZ_JBHUEQ010000025.1"/>
</dbReference>
<evidence type="ECO:0000313" key="3">
    <source>
        <dbReference type="Proteomes" id="UP001597322"/>
    </source>
</evidence>
<keyword evidence="1" id="KW-0812">Transmembrane</keyword>
<dbReference type="Proteomes" id="UP001597322">
    <property type="component" value="Unassembled WGS sequence"/>
</dbReference>